<feature type="non-terminal residue" evidence="1">
    <location>
        <position position="1"/>
    </location>
</feature>
<protein>
    <submittedName>
        <fullName evidence="1">Uncharacterized protein</fullName>
    </submittedName>
</protein>
<dbReference type="EMBL" id="JANBPW010001000">
    <property type="protein sequence ID" value="KAJ1946758.1"/>
    <property type="molecule type" value="Genomic_DNA"/>
</dbReference>
<evidence type="ECO:0000313" key="1">
    <source>
        <dbReference type="EMBL" id="KAJ1946758.1"/>
    </source>
</evidence>
<keyword evidence="2" id="KW-1185">Reference proteome</keyword>
<sequence>LAKKTTTVQISAEKLTKLTKSNKSLSDSAFALRAAALALHQVPLGKASTVGVAVDGSRVPTIVEIADAATLSVIDLAAAIKEAKKSGKAAEQTPAVVLAAEGQYTPQTLPAGATVLVVGKPYAAVSAADAGAALDSALDELIGGSAGVETAPKSVVLINVSVIGDSPAAGAFAGKIKGFLGNPELLTF</sequence>
<name>A0ACC1JCK5_9FUNG</name>
<organism evidence="1 2">
    <name type="scientific">Linderina macrospora</name>
    <dbReference type="NCBI Taxonomy" id="4868"/>
    <lineage>
        <taxon>Eukaryota</taxon>
        <taxon>Fungi</taxon>
        <taxon>Fungi incertae sedis</taxon>
        <taxon>Zoopagomycota</taxon>
        <taxon>Kickxellomycotina</taxon>
        <taxon>Kickxellomycetes</taxon>
        <taxon>Kickxellales</taxon>
        <taxon>Kickxellaceae</taxon>
        <taxon>Linderina</taxon>
    </lineage>
</organism>
<proteinExistence type="predicted"/>
<comment type="caution">
    <text evidence="1">The sequence shown here is derived from an EMBL/GenBank/DDBJ whole genome shotgun (WGS) entry which is preliminary data.</text>
</comment>
<evidence type="ECO:0000313" key="2">
    <source>
        <dbReference type="Proteomes" id="UP001150603"/>
    </source>
</evidence>
<dbReference type="Proteomes" id="UP001150603">
    <property type="component" value="Unassembled WGS sequence"/>
</dbReference>
<reference evidence="1" key="1">
    <citation type="submission" date="2022-07" db="EMBL/GenBank/DDBJ databases">
        <title>Phylogenomic reconstructions and comparative analyses of Kickxellomycotina fungi.</title>
        <authorList>
            <person name="Reynolds N.K."/>
            <person name="Stajich J.E."/>
            <person name="Barry K."/>
            <person name="Grigoriev I.V."/>
            <person name="Crous P."/>
            <person name="Smith M.E."/>
        </authorList>
    </citation>
    <scope>NUCLEOTIDE SEQUENCE</scope>
    <source>
        <strain evidence="1">NRRL 5244</strain>
    </source>
</reference>
<gene>
    <name evidence="1" type="ORF">FBU59_001961</name>
</gene>
<accession>A0ACC1JCK5</accession>